<accession>A0A7X9FRF5</accession>
<dbReference type="InterPro" id="IPR048496">
    <property type="entry name" value="DUF1846_N"/>
</dbReference>
<dbReference type="AlphaFoldDB" id="A0A7X9FRF5"/>
<dbReference type="Gene3D" id="1.20.1570.10">
    <property type="entry name" value="dip2346 domain like"/>
    <property type="match status" value="1"/>
</dbReference>
<dbReference type="Gene3D" id="3.40.140.40">
    <property type="entry name" value="Domain of unknown function (DUF1846), C-terminal subdomain"/>
    <property type="match status" value="1"/>
</dbReference>
<dbReference type="InterPro" id="IPR048441">
    <property type="entry name" value="DUF1846_C"/>
</dbReference>
<evidence type="ECO:0000259" key="2">
    <source>
        <dbReference type="Pfam" id="PF20921"/>
    </source>
</evidence>
<gene>
    <name evidence="3" type="ORF">GYA55_04925</name>
</gene>
<dbReference type="Pfam" id="PF08903">
    <property type="entry name" value="DUF1846"/>
    <property type="match status" value="1"/>
</dbReference>
<dbReference type="EMBL" id="JAAZON010000206">
    <property type="protein sequence ID" value="NMC62493.1"/>
    <property type="molecule type" value="Genomic_DNA"/>
</dbReference>
<protein>
    <submittedName>
        <fullName evidence="3">DUF1846 domain-containing protein</fullName>
    </submittedName>
</protein>
<dbReference type="Proteomes" id="UP000524246">
    <property type="component" value="Unassembled WGS sequence"/>
</dbReference>
<proteinExistence type="predicted"/>
<feature type="domain" description="DUF1846" evidence="1">
    <location>
        <begin position="2"/>
        <end position="337"/>
    </location>
</feature>
<organism evidence="3 4">
    <name type="scientific">SAR324 cluster bacterium</name>
    <dbReference type="NCBI Taxonomy" id="2024889"/>
    <lineage>
        <taxon>Bacteria</taxon>
        <taxon>Deltaproteobacteria</taxon>
        <taxon>SAR324 cluster</taxon>
    </lineage>
</organism>
<name>A0A7X9FRF5_9DELT</name>
<dbReference type="NCBIfam" id="NF010184">
    <property type="entry name" value="PRK13663.1"/>
    <property type="match status" value="1"/>
</dbReference>
<comment type="caution">
    <text evidence="3">The sequence shown here is derived from an EMBL/GenBank/DDBJ whole genome shotgun (WGS) entry which is preliminary data.</text>
</comment>
<reference evidence="3 4" key="1">
    <citation type="journal article" date="2020" name="Biotechnol. Biofuels">
        <title>New insights from the biogas microbiome by comprehensive genome-resolved metagenomics of nearly 1600 species originating from multiple anaerobic digesters.</title>
        <authorList>
            <person name="Campanaro S."/>
            <person name="Treu L."/>
            <person name="Rodriguez-R L.M."/>
            <person name="Kovalovszki A."/>
            <person name="Ziels R.M."/>
            <person name="Maus I."/>
            <person name="Zhu X."/>
            <person name="Kougias P.G."/>
            <person name="Basile A."/>
            <person name="Luo G."/>
            <person name="Schluter A."/>
            <person name="Konstantinidis K.T."/>
            <person name="Angelidaki I."/>
        </authorList>
    </citation>
    <scope>NUCLEOTIDE SEQUENCE [LARGE SCALE GENOMIC DNA]</scope>
    <source>
        <strain evidence="3">AS27yjCOA_65</strain>
    </source>
</reference>
<dbReference type="Gene3D" id="3.10.630.10">
    <property type="entry name" value="dip2346 domain like"/>
    <property type="match status" value="1"/>
</dbReference>
<evidence type="ECO:0000259" key="1">
    <source>
        <dbReference type="Pfam" id="PF08903"/>
    </source>
</evidence>
<evidence type="ECO:0000313" key="3">
    <source>
        <dbReference type="EMBL" id="NMC62493.1"/>
    </source>
</evidence>
<evidence type="ECO:0000313" key="4">
    <source>
        <dbReference type="Proteomes" id="UP000524246"/>
    </source>
</evidence>
<sequence>MIGFDNEKYLQAQTTAIRKRVEQFSGKLYLEFGGKILQDLHAARVLPGYDPDVKIKLLDRLRDLSEILFCVNAADIEKGRIRGDFGITYDQASLRTFDDLEDFGFSVSAVLVTRYHGEKNALRFMEIIKSRGIPVYTHTDIPGYPYDVTTIVSPQGFGKNAFIETSKALVIVTGAGPGSGKMSTCLSQIYHHNIRGQKAGYAKFETFPIWNLPLDHPANVAYEAATADLKDLNMIDPFHLEAYGVTSINYNRDIENFHIIKEIINRIGNSTSPFLSYRSPTDMGVNTAKEGIVDDDIVREAAKQEIIRRYFRYSWECKQRLESPDTVAIVENLMRKVGVKEEDRPVVPLARKTAEEAKEKEKGNRGIYCGAAIELANGEIVTGMNTPLMHAESSAVLNALKVLAGIPKPIDLLSDIIIKSLVTLKQDILLGKSPSLNVEETLIALAISAASNSTSAHCMKMLKLLKGCEMHTTHEIGRGDENGLRKLRMNVTTDAHPTSRGFYY</sequence>
<feature type="domain" description="DUF1846" evidence="2">
    <location>
        <begin position="342"/>
        <end position="501"/>
    </location>
</feature>
<dbReference type="Pfam" id="PF20921">
    <property type="entry name" value="DUF1846_C"/>
    <property type="match status" value="1"/>
</dbReference>